<dbReference type="InterPro" id="IPR007480">
    <property type="entry name" value="DUF529"/>
</dbReference>
<dbReference type="RefSeq" id="XP_004829549.1">
    <property type="nucleotide sequence ID" value="XM_004829492.1"/>
</dbReference>
<organism evidence="3 4">
    <name type="scientific">Theileria equi strain WA</name>
    <dbReference type="NCBI Taxonomy" id="1537102"/>
    <lineage>
        <taxon>Eukaryota</taxon>
        <taxon>Sar</taxon>
        <taxon>Alveolata</taxon>
        <taxon>Apicomplexa</taxon>
        <taxon>Aconoidasida</taxon>
        <taxon>Piroplasmida</taxon>
        <taxon>Theileriidae</taxon>
        <taxon>Theileria</taxon>
    </lineage>
</organism>
<evidence type="ECO:0000256" key="1">
    <source>
        <dbReference type="SAM" id="MobiDB-lite"/>
    </source>
</evidence>
<dbReference type="VEuPathDB" id="PiroplasmaDB:BEWA_027320"/>
<proteinExistence type="predicted"/>
<dbReference type="Pfam" id="PF04385">
    <property type="entry name" value="FAINT"/>
    <property type="match status" value="1"/>
</dbReference>
<feature type="signal peptide" evidence="2">
    <location>
        <begin position="1"/>
        <end position="18"/>
    </location>
</feature>
<evidence type="ECO:0000313" key="3">
    <source>
        <dbReference type="EMBL" id="AFZ79883.1"/>
    </source>
</evidence>
<feature type="region of interest" description="Disordered" evidence="1">
    <location>
        <begin position="160"/>
        <end position="181"/>
    </location>
</feature>
<accession>L0AXC5</accession>
<dbReference type="GeneID" id="15805924"/>
<feature type="chain" id="PRO_5003939860" description="Signal peptide containing protein" evidence="2">
    <location>
        <begin position="19"/>
        <end position="288"/>
    </location>
</feature>
<dbReference type="EMBL" id="CP001669">
    <property type="protein sequence ID" value="AFZ79883.1"/>
    <property type="molecule type" value="Genomic_DNA"/>
</dbReference>
<reference evidence="3 4" key="1">
    <citation type="journal article" date="2012" name="BMC Genomics">
        <title>Comparative genomic analysis and phylogenetic position of Theileria equi.</title>
        <authorList>
            <person name="Kappmeyer L.S."/>
            <person name="Thiagarajan M."/>
            <person name="Herndon D.R."/>
            <person name="Ramsay J.D."/>
            <person name="Caler E."/>
            <person name="Djikeng A."/>
            <person name="Gillespie J.J."/>
            <person name="Lau A.O."/>
            <person name="Roalson E.H."/>
            <person name="Silva J.C."/>
            <person name="Silva M.G."/>
            <person name="Suarez C.E."/>
            <person name="Ueti M.W."/>
            <person name="Nene V.M."/>
            <person name="Mealey R.H."/>
            <person name="Knowles D.P."/>
            <person name="Brayton K.A."/>
        </authorList>
    </citation>
    <scope>NUCLEOTIDE SEQUENCE [LARGE SCALE GENOMIC DNA]</scope>
    <source>
        <strain evidence="3 4">WA</strain>
    </source>
</reference>
<protein>
    <recommendedName>
        <fullName evidence="5">Signal peptide containing protein</fullName>
    </recommendedName>
</protein>
<evidence type="ECO:0008006" key="5">
    <source>
        <dbReference type="Google" id="ProtNLM"/>
    </source>
</evidence>
<keyword evidence="2" id="KW-0732">Signal</keyword>
<dbReference type="KEGG" id="beq:BEWA_027320"/>
<sequence>MKVFNFFYALSFFISSNAICCWCLEGNNGKGSNYNGNGDTATDTSAIDISRPETFTSYGTGLGTNGMEFKTLHPGNGICATRVLDNGVKVWEGSGEEMCKFVEFYSKGGSNLLKLLIVTGGSSNTGNVYYEKVGDEWKNIKKGDDFNKKLEELKRSENNFSNSAWQESPESEEPTPAPDLKSKVDSSLFIVRESTIGISYLACTPKPDTNVTKLSYGDETIWDGSAKIKKSSYIAEALIYFDKEVPALVSIRAVKGYERSMVYRYNDGKQWKDIKKEDFDKKLNEIKE</sequence>
<name>L0AXC5_THEEQ</name>
<evidence type="ECO:0000313" key="4">
    <source>
        <dbReference type="Proteomes" id="UP000031512"/>
    </source>
</evidence>
<keyword evidence="4" id="KW-1185">Reference proteome</keyword>
<dbReference type="Proteomes" id="UP000031512">
    <property type="component" value="Chromosome 1"/>
</dbReference>
<dbReference type="AlphaFoldDB" id="L0AXC5"/>
<evidence type="ECO:0000256" key="2">
    <source>
        <dbReference type="SAM" id="SignalP"/>
    </source>
</evidence>
<gene>
    <name evidence="3" type="ORF">BEWA_027320</name>
</gene>